<organism evidence="2 3">
    <name type="scientific">Candidatus Falkowbacteria bacterium CG10_big_fil_rev_8_21_14_0_10_44_15</name>
    <dbReference type="NCBI Taxonomy" id="1974569"/>
    <lineage>
        <taxon>Bacteria</taxon>
        <taxon>Candidatus Falkowiibacteriota</taxon>
    </lineage>
</organism>
<evidence type="ECO:0000313" key="2">
    <source>
        <dbReference type="EMBL" id="PIR92731.1"/>
    </source>
</evidence>
<dbReference type="SUPFAM" id="SSF82171">
    <property type="entry name" value="DPP6 N-terminal domain-like"/>
    <property type="match status" value="1"/>
</dbReference>
<dbReference type="EMBL" id="PFAT01000003">
    <property type="protein sequence ID" value="PIR92731.1"/>
    <property type="molecule type" value="Genomic_DNA"/>
</dbReference>
<sequence>MHMNNQKSYTIALIAVTLIVIFGAYYFYIQSKETHLFASLDAVTIQSDNIILEGEYQLKDTTWSPDASKFYVTENVGITDIGLPEYITYSIYDTNIETLAETEIKDSIVAGTPTWNGNNQLVTDKKIATLAESIQLTDRTLDEPPGYDLLDEVKYCNPNLETCGKRVDGLSFSPNKKYAAFISPYTAYDDSMPYDYRLFVLPQGAQSLDELVWFDKVTMGIEVSNPEFRWSSDSRYLLSGNAELFDMTDKEAIIPFEGYGKRTLLSPDESKALVVTAQQDRRDQNDYFHQQINVFVKNLSDGSEVQILSTQGDVRETGWVSASFSPDSKYGVYNLNKQLWIFNAETGEKTQLTTESGEYREPRWSTDGNNIIYNTGKEVRLITLTF</sequence>
<dbReference type="InterPro" id="IPR011659">
    <property type="entry name" value="WD40"/>
</dbReference>
<dbReference type="AlphaFoldDB" id="A0A2H0V0V8"/>
<name>A0A2H0V0V8_9BACT</name>
<evidence type="ECO:0008006" key="4">
    <source>
        <dbReference type="Google" id="ProtNLM"/>
    </source>
</evidence>
<keyword evidence="1" id="KW-1133">Transmembrane helix</keyword>
<protein>
    <recommendedName>
        <fullName evidence="4">Dipeptidylpeptidase IV N-terminal domain-containing protein</fullName>
    </recommendedName>
</protein>
<evidence type="ECO:0000313" key="3">
    <source>
        <dbReference type="Proteomes" id="UP000228510"/>
    </source>
</evidence>
<evidence type="ECO:0000256" key="1">
    <source>
        <dbReference type="SAM" id="Phobius"/>
    </source>
</evidence>
<proteinExistence type="predicted"/>
<dbReference type="InterPro" id="IPR011042">
    <property type="entry name" value="6-blade_b-propeller_TolB-like"/>
</dbReference>
<dbReference type="Proteomes" id="UP000228510">
    <property type="component" value="Unassembled WGS sequence"/>
</dbReference>
<feature type="transmembrane region" description="Helical" evidence="1">
    <location>
        <begin position="9"/>
        <end position="28"/>
    </location>
</feature>
<dbReference type="Pfam" id="PF07676">
    <property type="entry name" value="PD40"/>
    <property type="match status" value="1"/>
</dbReference>
<keyword evidence="1" id="KW-0472">Membrane</keyword>
<comment type="caution">
    <text evidence="2">The sequence shown here is derived from an EMBL/GenBank/DDBJ whole genome shotgun (WGS) entry which is preliminary data.</text>
</comment>
<accession>A0A2H0V0V8</accession>
<gene>
    <name evidence="2" type="ORF">COU01_00475</name>
</gene>
<reference evidence="3" key="1">
    <citation type="submission" date="2017-09" db="EMBL/GenBank/DDBJ databases">
        <title>Depth-based differentiation of microbial function through sediment-hosted aquifers and enrichment of novel symbionts in the deep terrestrial subsurface.</title>
        <authorList>
            <person name="Probst A.J."/>
            <person name="Ladd B."/>
            <person name="Jarett J.K."/>
            <person name="Geller-Mcgrath D.E."/>
            <person name="Sieber C.M.K."/>
            <person name="Emerson J.B."/>
            <person name="Anantharaman K."/>
            <person name="Thomas B.C."/>
            <person name="Malmstrom R."/>
            <person name="Stieglmeier M."/>
            <person name="Klingl A."/>
            <person name="Woyke T."/>
            <person name="Ryan C.M."/>
            <person name="Banfield J.F."/>
        </authorList>
    </citation>
    <scope>NUCLEOTIDE SEQUENCE [LARGE SCALE GENOMIC DNA]</scope>
</reference>
<dbReference type="Gene3D" id="2.120.10.30">
    <property type="entry name" value="TolB, C-terminal domain"/>
    <property type="match status" value="1"/>
</dbReference>
<keyword evidence="1" id="KW-0812">Transmembrane</keyword>